<accession>A0ABY7DA50</accession>
<feature type="compositionally biased region" description="Low complexity" evidence="1">
    <location>
        <begin position="18"/>
        <end position="29"/>
    </location>
</feature>
<dbReference type="PANTHER" id="PTHR34239:SF2">
    <property type="entry name" value="TRANSPOSABLE ELEMENT P TRANSPOSASE_THAP9 CONSERVED DOMAIN-CONTAINING PROTEIN"/>
    <property type="match status" value="1"/>
</dbReference>
<feature type="region of interest" description="Disordered" evidence="1">
    <location>
        <begin position="11"/>
        <end position="55"/>
    </location>
</feature>
<protein>
    <submittedName>
        <fullName evidence="2">Uncharacterized protein</fullName>
    </submittedName>
</protein>
<gene>
    <name evidence="2" type="ORF">MAR_006614</name>
</gene>
<proteinExistence type="predicted"/>
<dbReference type="InterPro" id="IPR043502">
    <property type="entry name" value="DNA/RNA_pol_sf"/>
</dbReference>
<dbReference type="EMBL" id="CP111012">
    <property type="protein sequence ID" value="WAQ94143.1"/>
    <property type="molecule type" value="Genomic_DNA"/>
</dbReference>
<evidence type="ECO:0000256" key="1">
    <source>
        <dbReference type="SAM" id="MobiDB-lite"/>
    </source>
</evidence>
<dbReference type="Gene3D" id="3.10.10.10">
    <property type="entry name" value="HIV Type 1 Reverse Transcriptase, subunit A, domain 1"/>
    <property type="match status" value="1"/>
</dbReference>
<dbReference type="Proteomes" id="UP001164746">
    <property type="component" value="Chromosome 1"/>
</dbReference>
<feature type="region of interest" description="Disordered" evidence="1">
    <location>
        <begin position="312"/>
        <end position="365"/>
    </location>
</feature>
<keyword evidence="3" id="KW-1185">Reference proteome</keyword>
<evidence type="ECO:0000313" key="3">
    <source>
        <dbReference type="Proteomes" id="UP001164746"/>
    </source>
</evidence>
<sequence length="502" mass="57210">MADKEVQILKNAAASAVSSGKKTSTMSTKIPLEKAGSSTTQSSSKPSQKDSNGGKMNEVLEILRVLNSNVNAQNARLDKQEKCINDIMNSEWPDEGQHDIDVPYEQDEFEGQFQSESFGESFSDTTENQSKSIFKKLFDKFQQSEVVDAEVHSDLANLVNSSFRNGLSEENLEDILKQIHRPQNCDSLVKTRANQGIWRLLKSFTQAEDSRLSSLQGVLLKASVNVVNLVEKLGTAESETDFEHVELGTTAIALLGHANKMINSKREKLYKADLDYKYHYLTSASLHYTDLLYGNDNDVNNNVREINNMNRIGKATGRGGGPMRGRDRRRFNPYNSRGRGFRGRGRGGFQARTESQSMTKKRQISTEEVDQVSTFRAGRLQDYVKNWRKITSDENVLDIIEHCHIEFIKGENPKNSYLKFSKTEEQVISQEIENLLEMQVIEEVCHHPNEYISPIFVIPKRSGEYRMILNLKNLNKYVEYHHFKMDTFESALKLVKPNMFFC</sequence>
<dbReference type="SUPFAM" id="SSF56672">
    <property type="entry name" value="DNA/RNA polymerases"/>
    <property type="match status" value="1"/>
</dbReference>
<name>A0ABY7DA50_MYAAR</name>
<evidence type="ECO:0000313" key="2">
    <source>
        <dbReference type="EMBL" id="WAQ94143.1"/>
    </source>
</evidence>
<feature type="compositionally biased region" description="Low complexity" evidence="1">
    <location>
        <begin position="37"/>
        <end position="51"/>
    </location>
</feature>
<organism evidence="2 3">
    <name type="scientific">Mya arenaria</name>
    <name type="common">Soft-shell clam</name>
    <dbReference type="NCBI Taxonomy" id="6604"/>
    <lineage>
        <taxon>Eukaryota</taxon>
        <taxon>Metazoa</taxon>
        <taxon>Spiralia</taxon>
        <taxon>Lophotrochozoa</taxon>
        <taxon>Mollusca</taxon>
        <taxon>Bivalvia</taxon>
        <taxon>Autobranchia</taxon>
        <taxon>Heteroconchia</taxon>
        <taxon>Euheterodonta</taxon>
        <taxon>Imparidentia</taxon>
        <taxon>Neoheterodontei</taxon>
        <taxon>Myida</taxon>
        <taxon>Myoidea</taxon>
        <taxon>Myidae</taxon>
        <taxon>Mya</taxon>
    </lineage>
</organism>
<reference evidence="2" key="1">
    <citation type="submission" date="2022-11" db="EMBL/GenBank/DDBJ databases">
        <title>Centuries of genome instability and evolution in soft-shell clam transmissible cancer (bioRxiv).</title>
        <authorList>
            <person name="Hart S.F.M."/>
            <person name="Yonemitsu M.A."/>
            <person name="Giersch R.M."/>
            <person name="Beal B.F."/>
            <person name="Arriagada G."/>
            <person name="Davis B.W."/>
            <person name="Ostrander E.A."/>
            <person name="Goff S.P."/>
            <person name="Metzger M.J."/>
        </authorList>
    </citation>
    <scope>NUCLEOTIDE SEQUENCE</scope>
    <source>
        <strain evidence="2">MELC-2E11</strain>
        <tissue evidence="2">Siphon/mantle</tissue>
    </source>
</reference>
<dbReference type="PANTHER" id="PTHR34239">
    <property type="entry name" value="APPLE DOMAIN-CONTAINING PROTEIN"/>
    <property type="match status" value="1"/>
</dbReference>